<evidence type="ECO:0000256" key="3">
    <source>
        <dbReference type="ARBA" id="ARBA00023125"/>
    </source>
</evidence>
<feature type="domain" description="Primosomal protein N' 3' DNA-binding" evidence="4">
    <location>
        <begin position="2"/>
        <end position="73"/>
    </location>
</feature>
<evidence type="ECO:0000256" key="2">
    <source>
        <dbReference type="ARBA" id="ARBA00022840"/>
    </source>
</evidence>
<organism evidence="5">
    <name type="scientific">freshwater metagenome</name>
    <dbReference type="NCBI Taxonomy" id="449393"/>
    <lineage>
        <taxon>unclassified sequences</taxon>
        <taxon>metagenomes</taxon>
        <taxon>ecological metagenomes</taxon>
    </lineage>
</organism>
<dbReference type="GO" id="GO:0006310">
    <property type="term" value="P:DNA recombination"/>
    <property type="evidence" value="ECO:0007669"/>
    <property type="project" value="TreeGrafter"/>
</dbReference>
<evidence type="ECO:0000259" key="4">
    <source>
        <dbReference type="Pfam" id="PF17764"/>
    </source>
</evidence>
<keyword evidence="3" id="KW-0238">DNA-binding</keyword>
<proteinExistence type="predicted"/>
<dbReference type="GO" id="GO:0006302">
    <property type="term" value="P:double-strand break repair"/>
    <property type="evidence" value="ECO:0007669"/>
    <property type="project" value="TreeGrafter"/>
</dbReference>
<sequence length="590" mass="65369">MPGTSVRVPFNGRKCDGFIVGRANSSAHVGRMQFIDRVNHETPLLTSNILSLSRAVARKYASNIMDVLRFAIPVAINTVKEVSVFYSDRKPINNEVIKHYPPSYFNSLQSGEASHVIWTPLPTTEPFELIAEICKIRSGSVLILVPDAKSVDRCLNILLESGIGKNILTWSSELTKSQRYSNYLEILSGNVQVVIGVRGAIFLPMQALSLIIVWDEGNDNFSEIRTPGWHAREVAIERTKQEGCALILGSFSPSLVSTRHVMAGWLKPLYPPREVFKEFAPRFNGISELSSPDQRGRISTKAWKTIQKGLQSGPVLIQVPLRGYIRSLVCQKCANHARCECGGKLIIASIKKNIVCGLCGVFQSDWQCVYCAGKTFRHSGIGDERTLEEIGKAFPGISIRNSNQGSMILEDIKETCIVLATPGSEPKAKNGYSAVVFLDSRIFLERASVNAEEQARLNWFTVSALAAKGAEVFLDVVSTDPNFQALLRWDPWHSASKDLMERSDLQLPPQFKAISVIGPHSDIHTMALEFSQNFLVSSLQSTDDVYLSKIILRASEVHGQSLVDEVLNYCRIRSAHGLSALKVRVDPIEL</sequence>
<dbReference type="EMBL" id="CAFBQS010000019">
    <property type="protein sequence ID" value="CAB5059727.1"/>
    <property type="molecule type" value="Genomic_DNA"/>
</dbReference>
<keyword evidence="1" id="KW-0547">Nucleotide-binding</keyword>
<dbReference type="InterPro" id="IPR027417">
    <property type="entry name" value="P-loop_NTPase"/>
</dbReference>
<keyword evidence="2" id="KW-0067">ATP-binding</keyword>
<name>A0A6J7U4U5_9ZZZZ</name>
<dbReference type="InterPro" id="IPR041222">
    <property type="entry name" value="PriA_3primeBD"/>
</dbReference>
<dbReference type="GO" id="GO:0005524">
    <property type="term" value="F:ATP binding"/>
    <property type="evidence" value="ECO:0007669"/>
    <property type="project" value="UniProtKB-KW"/>
</dbReference>
<dbReference type="GO" id="GO:0006270">
    <property type="term" value="P:DNA replication initiation"/>
    <property type="evidence" value="ECO:0007669"/>
    <property type="project" value="TreeGrafter"/>
</dbReference>
<evidence type="ECO:0000313" key="5">
    <source>
        <dbReference type="EMBL" id="CAB5059727.1"/>
    </source>
</evidence>
<dbReference type="SUPFAM" id="SSF52540">
    <property type="entry name" value="P-loop containing nucleoside triphosphate hydrolases"/>
    <property type="match status" value="1"/>
</dbReference>
<evidence type="ECO:0000256" key="1">
    <source>
        <dbReference type="ARBA" id="ARBA00022741"/>
    </source>
</evidence>
<dbReference type="Gene3D" id="3.40.50.300">
    <property type="entry name" value="P-loop containing nucleotide triphosphate hydrolases"/>
    <property type="match status" value="1"/>
</dbReference>
<accession>A0A6J7U4U5</accession>
<dbReference type="AlphaFoldDB" id="A0A6J7U4U5"/>
<dbReference type="PANTHER" id="PTHR30580:SF0">
    <property type="entry name" value="PRIMOSOMAL PROTEIN N"/>
    <property type="match status" value="1"/>
</dbReference>
<gene>
    <name evidence="5" type="ORF">UFOPK4366_00216</name>
</gene>
<dbReference type="Pfam" id="PF17764">
    <property type="entry name" value="PriA_3primeBD"/>
    <property type="match status" value="1"/>
</dbReference>
<dbReference type="Gene3D" id="3.40.1440.60">
    <property type="entry name" value="PriA, 3(prime) DNA-binding domain"/>
    <property type="match status" value="1"/>
</dbReference>
<dbReference type="GO" id="GO:0003677">
    <property type="term" value="F:DNA binding"/>
    <property type="evidence" value="ECO:0007669"/>
    <property type="project" value="UniProtKB-KW"/>
</dbReference>
<protein>
    <submittedName>
        <fullName evidence="5">Unannotated protein</fullName>
    </submittedName>
</protein>
<dbReference type="PANTHER" id="PTHR30580">
    <property type="entry name" value="PRIMOSOMAL PROTEIN N"/>
    <property type="match status" value="1"/>
</dbReference>
<reference evidence="5" key="1">
    <citation type="submission" date="2020-05" db="EMBL/GenBank/DDBJ databases">
        <authorList>
            <person name="Chiriac C."/>
            <person name="Salcher M."/>
            <person name="Ghai R."/>
            <person name="Kavagutti S V."/>
        </authorList>
    </citation>
    <scope>NUCLEOTIDE SEQUENCE</scope>
</reference>
<dbReference type="InterPro" id="IPR042115">
    <property type="entry name" value="PriA_3primeBD_sf"/>
</dbReference>
<dbReference type="GO" id="GO:0043138">
    <property type="term" value="F:3'-5' DNA helicase activity"/>
    <property type="evidence" value="ECO:0007669"/>
    <property type="project" value="TreeGrafter"/>
</dbReference>